<evidence type="ECO:0000259" key="7">
    <source>
        <dbReference type="PROSITE" id="PS51379"/>
    </source>
</evidence>
<dbReference type="InterPro" id="IPR050572">
    <property type="entry name" value="Fe-S_Ferredoxin"/>
</dbReference>
<dbReference type="InterPro" id="IPR017896">
    <property type="entry name" value="4Fe4S_Fe-S-bd"/>
</dbReference>
<comment type="subunit">
    <text evidence="6">Interacts with the cytoplasmic NapA precursor.</text>
</comment>
<dbReference type="PROSITE" id="PS51379">
    <property type="entry name" value="4FE4S_FER_2"/>
    <property type="match status" value="3"/>
</dbReference>
<feature type="binding site" evidence="6">
    <location>
        <position position="78"/>
    </location>
    <ligand>
        <name>[4Fe-4S] cluster</name>
        <dbReference type="ChEBI" id="CHEBI:49883"/>
        <label>2</label>
    </ligand>
</feature>
<evidence type="ECO:0000256" key="3">
    <source>
        <dbReference type="ARBA" id="ARBA00022737"/>
    </source>
</evidence>
<evidence type="ECO:0000313" key="9">
    <source>
        <dbReference type="Proteomes" id="UP001062027"/>
    </source>
</evidence>
<accession>A0ABT2RB39</accession>
<keyword evidence="3 6" id="KW-0677">Repeat</keyword>
<keyword evidence="2 6" id="KW-0479">Metal-binding</keyword>
<keyword evidence="5 6" id="KW-0411">Iron-sulfur</keyword>
<dbReference type="EMBL" id="JAMHKS010000072">
    <property type="protein sequence ID" value="MCU6678106.1"/>
    <property type="molecule type" value="Genomic_DNA"/>
</dbReference>
<feature type="domain" description="4Fe-4S ferredoxin-type" evidence="7">
    <location>
        <begin position="131"/>
        <end position="160"/>
    </location>
</feature>
<reference evidence="8" key="1">
    <citation type="submission" date="2022-05" db="EMBL/GenBank/DDBJ databases">
        <title>Description of a novel species of Leclercia; Leclercia tamurae and the Proposal for a Novel Genus Silvania gen. nov. Containing Two Novel Species Silvania hatchlandensis sp. nov. and Silvania confinis sp. nov. Isolated from the Rhizosphere of Oak.</title>
        <authorList>
            <person name="Maddock D.W."/>
            <person name="Brady C.L."/>
            <person name="Denman S."/>
            <person name="Arnold D."/>
        </authorList>
    </citation>
    <scope>NUCLEOTIDE SEQUENCE</scope>
    <source>
        <strain evidence="8">H6S3</strain>
    </source>
</reference>
<dbReference type="CDD" id="cd10564">
    <property type="entry name" value="NapF_like"/>
    <property type="match status" value="1"/>
</dbReference>
<keyword evidence="1 6" id="KW-0004">4Fe-4S</keyword>
<evidence type="ECO:0000256" key="2">
    <source>
        <dbReference type="ARBA" id="ARBA00022723"/>
    </source>
</evidence>
<dbReference type="PANTHER" id="PTHR43687:SF1">
    <property type="entry name" value="FERREDOXIN III"/>
    <property type="match status" value="1"/>
</dbReference>
<feature type="binding site" evidence="6">
    <location>
        <position position="39"/>
    </location>
    <ligand>
        <name>[4Fe-4S] cluster</name>
        <dbReference type="ChEBI" id="CHEBI:49883"/>
        <label>1</label>
    </ligand>
</feature>
<dbReference type="PANTHER" id="PTHR43687">
    <property type="entry name" value="ADENYLYLSULFATE REDUCTASE, BETA SUBUNIT"/>
    <property type="match status" value="1"/>
</dbReference>
<protein>
    <recommendedName>
        <fullName evidence="6">Ferredoxin-type protein NapF</fullName>
    </recommendedName>
</protein>
<comment type="caution">
    <text evidence="8">The sequence shown here is derived from an EMBL/GenBank/DDBJ whole genome shotgun (WGS) entry which is preliminary data.</text>
</comment>
<keyword evidence="9" id="KW-1185">Reference proteome</keyword>
<feature type="binding site" evidence="6">
    <location>
        <position position="146"/>
    </location>
    <ligand>
        <name>[4Fe-4S] cluster</name>
        <dbReference type="ChEBI" id="CHEBI:49883"/>
        <label>3</label>
    </ligand>
</feature>
<feature type="domain" description="4Fe-4S ferredoxin-type" evidence="7">
    <location>
        <begin position="27"/>
        <end position="56"/>
    </location>
</feature>
<organism evidence="8 9">
    <name type="scientific">Leclercia tamurae</name>
    <dbReference type="NCBI Taxonomy" id="2926467"/>
    <lineage>
        <taxon>Bacteria</taxon>
        <taxon>Pseudomonadati</taxon>
        <taxon>Pseudomonadota</taxon>
        <taxon>Gammaproteobacteria</taxon>
        <taxon>Enterobacterales</taxon>
        <taxon>Enterobacteriaceae</taxon>
        <taxon>Leclercia</taxon>
    </lineage>
</organism>
<comment type="cofactor">
    <cofactor evidence="6">
        <name>[4Fe-4S] cluster</name>
        <dbReference type="ChEBI" id="CHEBI:49883"/>
    </cofactor>
</comment>
<feature type="domain" description="4Fe-4S ferredoxin-type" evidence="7">
    <location>
        <begin position="57"/>
        <end position="88"/>
    </location>
</feature>
<dbReference type="Proteomes" id="UP001062027">
    <property type="component" value="Unassembled WGS sequence"/>
</dbReference>
<feature type="binding site" evidence="6">
    <location>
        <position position="46"/>
    </location>
    <ligand>
        <name>[4Fe-4S] cluster</name>
        <dbReference type="ChEBI" id="CHEBI:49883"/>
        <label>1</label>
    </ligand>
</feature>
<feature type="binding site" evidence="6">
    <location>
        <position position="71"/>
    </location>
    <ligand>
        <name>[4Fe-4S] cluster</name>
        <dbReference type="ChEBI" id="CHEBI:49883"/>
        <label>2</label>
    </ligand>
</feature>
<evidence type="ECO:0000256" key="5">
    <source>
        <dbReference type="ARBA" id="ARBA00023014"/>
    </source>
</evidence>
<feature type="binding site" evidence="6">
    <location>
        <position position="36"/>
    </location>
    <ligand>
        <name>[4Fe-4S] cluster</name>
        <dbReference type="ChEBI" id="CHEBI:49883"/>
        <label>1</label>
    </ligand>
</feature>
<feature type="binding site" evidence="6">
    <location>
        <position position="150"/>
    </location>
    <ligand>
        <name>[4Fe-4S] cluster</name>
        <dbReference type="ChEBI" id="CHEBI:49883"/>
        <label>3</label>
    </ligand>
</feature>
<dbReference type="Pfam" id="PF12838">
    <property type="entry name" value="Fer4_7"/>
    <property type="match status" value="2"/>
</dbReference>
<gene>
    <name evidence="6 8" type="primary">napF</name>
    <name evidence="8" type="ORF">M8318_10535</name>
</gene>
<feature type="binding site" evidence="6">
    <location>
        <position position="143"/>
    </location>
    <ligand>
        <name>[4Fe-4S] cluster</name>
        <dbReference type="ChEBI" id="CHEBI:49883"/>
        <label>3</label>
    </ligand>
</feature>
<name>A0ABT2RB39_9ENTR</name>
<dbReference type="NCBIfam" id="TIGR00402">
    <property type="entry name" value="napF"/>
    <property type="match status" value="1"/>
</dbReference>
<comment type="function">
    <text evidence="6">Could be involved in the maturation of NapA, the catalytic subunit of the periplasmic nitrate reductase, before its export into the periplasm.</text>
</comment>
<evidence type="ECO:0000256" key="1">
    <source>
        <dbReference type="ARBA" id="ARBA00022485"/>
    </source>
</evidence>
<dbReference type="SUPFAM" id="SSF54862">
    <property type="entry name" value="4Fe-4S ferredoxins"/>
    <property type="match status" value="1"/>
</dbReference>
<comment type="similarity">
    <text evidence="6">Belongs to the NapF family.</text>
</comment>
<dbReference type="Gene3D" id="3.30.70.20">
    <property type="match status" value="2"/>
</dbReference>
<feature type="binding site" evidence="6">
    <location>
        <position position="42"/>
    </location>
    <ligand>
        <name>[4Fe-4S] cluster</name>
        <dbReference type="ChEBI" id="CHEBI:49883"/>
        <label>1</label>
    </ligand>
</feature>
<feature type="binding site" evidence="6">
    <location>
        <position position="74"/>
    </location>
    <ligand>
        <name>[4Fe-4S] cluster</name>
        <dbReference type="ChEBI" id="CHEBI:49883"/>
        <label>2</label>
    </ligand>
</feature>
<keyword evidence="4 6" id="KW-0408">Iron</keyword>
<keyword evidence="6" id="KW-0963">Cytoplasm</keyword>
<sequence length="174" mass="19005">MVDLSRRGVLTGRWRHANSGIRPPWSGEAERFFAQCTRCDACIQACENHILERGQGGYPTVNFQLGECSFCAACAQVCPESLFLTRHTRAWDLIFTVGAHCLAYQSVECHRCQDSCEPMAIGFRPGLSGIYQPQLNHQACNGCGACVASCPVLAINAEYPHAHQLASLQPDCSG</sequence>
<dbReference type="RefSeq" id="WP_262662469.1">
    <property type="nucleotide sequence ID" value="NZ_JAMHKS010000072.1"/>
</dbReference>
<dbReference type="InterPro" id="IPR004496">
    <property type="entry name" value="NapF"/>
</dbReference>
<feature type="binding site" evidence="6">
    <location>
        <position position="140"/>
    </location>
    <ligand>
        <name>[4Fe-4S] cluster</name>
        <dbReference type="ChEBI" id="CHEBI:49883"/>
        <label>3</label>
    </ligand>
</feature>
<dbReference type="HAMAP" id="MF_02201">
    <property type="entry name" value="NapF"/>
    <property type="match status" value="1"/>
</dbReference>
<dbReference type="PROSITE" id="PS00198">
    <property type="entry name" value="4FE4S_FER_1"/>
    <property type="match status" value="1"/>
</dbReference>
<dbReference type="InterPro" id="IPR017900">
    <property type="entry name" value="4Fe4S_Fe_S_CS"/>
</dbReference>
<evidence type="ECO:0000256" key="4">
    <source>
        <dbReference type="ARBA" id="ARBA00023004"/>
    </source>
</evidence>
<evidence type="ECO:0000313" key="8">
    <source>
        <dbReference type="EMBL" id="MCU6678106.1"/>
    </source>
</evidence>
<comment type="subcellular location">
    <subcellularLocation>
        <location evidence="6">Cytoplasm</location>
    </subcellularLocation>
</comment>
<feature type="binding site" evidence="6">
    <location>
        <position position="68"/>
    </location>
    <ligand>
        <name>[4Fe-4S] cluster</name>
        <dbReference type="ChEBI" id="CHEBI:49883"/>
        <label>2</label>
    </ligand>
</feature>
<proteinExistence type="inferred from homology"/>
<evidence type="ECO:0000256" key="6">
    <source>
        <dbReference type="HAMAP-Rule" id="MF_02201"/>
    </source>
</evidence>